<reference evidence="3 4" key="1">
    <citation type="submission" date="2012-06" db="EMBL/GenBank/DDBJ databases">
        <title>The complete genome of Ornithobacterium rhinotracheale DSM 15997.</title>
        <authorList>
            <consortium name="US DOE Joint Genome Institute (JGI-PGF)"/>
            <person name="Lucas S."/>
            <person name="Copeland A."/>
            <person name="Lapidus A."/>
            <person name="Goodwin L."/>
            <person name="Pitluck S."/>
            <person name="Peters L."/>
            <person name="Mikhailova N."/>
            <person name="Teshima H."/>
            <person name="Kyrpides N."/>
            <person name="Mavromatis K."/>
            <person name="Pagani I."/>
            <person name="Ivanova N."/>
            <person name="Ovchinnikova G."/>
            <person name="Zeytun A."/>
            <person name="Detter J.C."/>
            <person name="Han C."/>
            <person name="Land M."/>
            <person name="Hauser L."/>
            <person name="Markowitz V."/>
            <person name="Cheng J.-F."/>
            <person name="Hugenholtz P."/>
            <person name="Woyke T."/>
            <person name="Wu D."/>
            <person name="Lang E."/>
            <person name="Kopitz M."/>
            <person name="Brambilla E."/>
            <person name="Klenk H.-P."/>
            <person name="Eisen J.A."/>
        </authorList>
    </citation>
    <scope>NUCLEOTIDE SEQUENCE [LARGE SCALE GENOMIC DNA]</scope>
    <source>
        <strain evidence="4">ATCC 51463 / DSM 15997 / CCUG 23171 / LMG 9086</strain>
    </source>
</reference>
<evidence type="ECO:0000313" key="4">
    <source>
        <dbReference type="Proteomes" id="UP000006051"/>
    </source>
</evidence>
<protein>
    <recommendedName>
        <fullName evidence="5">T9SS type A sorting domain-containing protein</fullName>
    </recommendedName>
</protein>
<dbReference type="RefSeq" id="WP_014790974.1">
    <property type="nucleotide sequence ID" value="NC_018016.1"/>
</dbReference>
<organism evidence="3 4">
    <name type="scientific">Ornithobacterium rhinotracheale (strain ATCC 51463 / DSM 15997 / CCUG 23171 / CIP 104009 / LMG 9086)</name>
    <dbReference type="NCBI Taxonomy" id="867902"/>
    <lineage>
        <taxon>Bacteria</taxon>
        <taxon>Pseudomonadati</taxon>
        <taxon>Bacteroidota</taxon>
        <taxon>Flavobacteriia</taxon>
        <taxon>Flavobacteriales</taxon>
        <taxon>Weeksellaceae</taxon>
        <taxon>Ornithobacterium</taxon>
    </lineage>
</organism>
<feature type="chain" id="PRO_5003685504" description="T9SS type A sorting domain-containing protein" evidence="2">
    <location>
        <begin position="20"/>
        <end position="633"/>
    </location>
</feature>
<dbReference type="InterPro" id="IPR026444">
    <property type="entry name" value="Secre_tail"/>
</dbReference>
<dbReference type="AlphaFoldDB" id="I4A0C5"/>
<dbReference type="HOGENOM" id="CLU_375939_0_0_10"/>
<evidence type="ECO:0008006" key="5">
    <source>
        <dbReference type="Google" id="ProtNLM"/>
    </source>
</evidence>
<gene>
    <name evidence="3" type="ordered locus">Ornrh_1226</name>
</gene>
<keyword evidence="1 2" id="KW-0732">Signal</keyword>
<evidence type="ECO:0000313" key="3">
    <source>
        <dbReference type="EMBL" id="AFL97409.1"/>
    </source>
</evidence>
<dbReference type="KEGG" id="orh:Ornrh_1226"/>
<dbReference type="GeneID" id="97257890"/>
<evidence type="ECO:0000256" key="2">
    <source>
        <dbReference type="SAM" id="SignalP"/>
    </source>
</evidence>
<dbReference type="Proteomes" id="UP000006051">
    <property type="component" value="Chromosome"/>
</dbReference>
<feature type="signal peptide" evidence="2">
    <location>
        <begin position="1"/>
        <end position="19"/>
    </location>
</feature>
<dbReference type="EMBL" id="CP003283">
    <property type="protein sequence ID" value="AFL97409.1"/>
    <property type="molecule type" value="Genomic_DNA"/>
</dbReference>
<dbReference type="eggNOG" id="ENOG502ZB0E">
    <property type="taxonomic scope" value="Bacteria"/>
</dbReference>
<keyword evidence="4" id="KW-1185">Reference proteome</keyword>
<dbReference type="STRING" id="867902.Ornrh_1226"/>
<evidence type="ECO:0000256" key="1">
    <source>
        <dbReference type="ARBA" id="ARBA00022729"/>
    </source>
</evidence>
<dbReference type="GeneID" id="71568970"/>
<proteinExistence type="predicted"/>
<sequence>MKKHLFLIASVFFAFSAKAQHTLAVKKNTNVKVSPNTLFYVKGDAKLDKYDAGTNKFSNQGNVKIDGGLATNDDGKNFVNEYYKTAGYGQLIIKQNASNGGNISSEVKFNPVYSLHPLSLPYSGVSVENVVTQVFGSASSGAFVGFTPGRGGFKKFDKKRYENPLFFWNNNENDKHGLEQLGQGDRIGDNDLNLARYYAVSNFSSLGKIGDAKKTLSGVPVNKSFTVSLNPYSLVNNKDVNAWGEAYGSYIIDFTQAMPKGWENYSYKSSNVSANGFGSNIFYLGNPYTSNIDLIKLVEQSGAENNIEAMVQFTSQIYDPSVNNGTVSNSYGVNMGGLTGQGGGDNKFRYVRPFDVFAVKTNGSKVDLNFNDEVKTFKSESNTPNNFYLRNSNNNSLFAQVGLDLYDANGNTGQRAYVVASNLYDEGVDVTELHNVAIKEENTGIYTLQDNEEVIRRGEGKLFVNGINSDTYLGKPVALVMQNGNGQYRLKARLNDDAKASANKFYFEDKNTGKIQEIGEDFDYQFISNGTEKDRFVVYWGQVPKVNDVAETAKKATQSTLVFKDGNDFKVRFDKGIKKADVFVYNISGQLLSVAKNVDATKDYIVPVQANTTVYVVKVVGDNGSVVTKKIIK</sequence>
<dbReference type="NCBIfam" id="TIGR04183">
    <property type="entry name" value="Por_Secre_tail"/>
    <property type="match status" value="1"/>
</dbReference>
<name>I4A0C5_ORNRL</name>
<accession>I4A0C5</accession>